<feature type="compositionally biased region" description="Polar residues" evidence="1">
    <location>
        <begin position="82"/>
        <end position="101"/>
    </location>
</feature>
<feature type="compositionally biased region" description="Basic and acidic residues" evidence="1">
    <location>
        <begin position="411"/>
        <end position="422"/>
    </location>
</feature>
<reference evidence="3" key="1">
    <citation type="journal article" date="2019" name="Sci. Rep.">
        <title>Draft genome of Tanacetum cinerariifolium, the natural source of mosquito coil.</title>
        <authorList>
            <person name="Yamashiro T."/>
            <person name="Shiraishi A."/>
            <person name="Satake H."/>
            <person name="Nakayama K."/>
        </authorList>
    </citation>
    <scope>NUCLEOTIDE SEQUENCE</scope>
</reference>
<feature type="domain" description="Reverse transcriptase Ty1/copia-type" evidence="2">
    <location>
        <begin position="128"/>
        <end position="181"/>
    </location>
</feature>
<gene>
    <name evidence="3" type="ORF">Tci_060836</name>
</gene>
<dbReference type="Pfam" id="PF07727">
    <property type="entry name" value="RVT_2"/>
    <property type="match status" value="1"/>
</dbReference>
<feature type="region of interest" description="Disordered" evidence="1">
    <location>
        <begin position="275"/>
        <end position="302"/>
    </location>
</feature>
<accession>A0A6L2NR97</accession>
<evidence type="ECO:0000313" key="3">
    <source>
        <dbReference type="EMBL" id="GEU88858.1"/>
    </source>
</evidence>
<feature type="compositionally biased region" description="Acidic residues" evidence="1">
    <location>
        <begin position="275"/>
        <end position="291"/>
    </location>
</feature>
<proteinExistence type="predicted"/>
<comment type="caution">
    <text evidence="3">The sequence shown here is derived from an EMBL/GenBank/DDBJ whole genome shotgun (WGS) entry which is preliminary data.</text>
</comment>
<feature type="region of interest" description="Disordered" evidence="1">
    <location>
        <begin position="409"/>
        <end position="430"/>
    </location>
</feature>
<feature type="region of interest" description="Disordered" evidence="1">
    <location>
        <begin position="82"/>
        <end position="103"/>
    </location>
</feature>
<sequence>MDRTISSMVPSMMSQTTLPKSFWDYALKTAARILNMVPTKKVEKTLLDYVVVGLARMQLESPSVVSCAPATAVASILVDTTGTPSSTSVDQDAPSASTTLTPKDLQEPVLHQDVEGQEPLNRDEFGGVLKNKSSLVAKGFRQEKGIDFEESFAPVARIEAICIFIANATHKNIRIYQIDAEEGSPWSKAGSTRLLKYALEIIKKYGMESSNSTNTLVVDRTKLDGDILGHQLILPVTMIIMENVISPDHVDDLPVVEPNQPDVFPFIPQRVLVDEDEDSEEKEFQEEEEPKEEEKDTKDNDGLFPGLIRRDINSLFGRMTSLSRRLCVRDMTHALVEKKGKAKDEYYGKLILDLAPQMLYSAAYRILRVLQNGIQSTAYSELGICLAIGNRFFEGEILDAIRGCGGVETDTQEKNKNKAKNDKTKHRMEKIKKDKVIRSQKLKVNPGKVKVKPNKAEAEKAKKIQI</sequence>
<dbReference type="AlphaFoldDB" id="A0A6L2NR97"/>
<evidence type="ECO:0000256" key="1">
    <source>
        <dbReference type="SAM" id="MobiDB-lite"/>
    </source>
</evidence>
<dbReference type="EMBL" id="BKCJ010009839">
    <property type="protein sequence ID" value="GEU88858.1"/>
    <property type="molecule type" value="Genomic_DNA"/>
</dbReference>
<dbReference type="InterPro" id="IPR013103">
    <property type="entry name" value="RVT_2"/>
</dbReference>
<name>A0A6L2NR97_TANCI</name>
<feature type="compositionally biased region" description="Basic and acidic residues" evidence="1">
    <location>
        <begin position="292"/>
        <end position="301"/>
    </location>
</feature>
<protein>
    <submittedName>
        <fullName evidence="3">Retrovirus-related Pol polyprotein from transposon TNT 1-94</fullName>
    </submittedName>
</protein>
<evidence type="ECO:0000259" key="2">
    <source>
        <dbReference type="Pfam" id="PF07727"/>
    </source>
</evidence>
<organism evidence="3">
    <name type="scientific">Tanacetum cinerariifolium</name>
    <name type="common">Dalmatian daisy</name>
    <name type="synonym">Chrysanthemum cinerariifolium</name>
    <dbReference type="NCBI Taxonomy" id="118510"/>
    <lineage>
        <taxon>Eukaryota</taxon>
        <taxon>Viridiplantae</taxon>
        <taxon>Streptophyta</taxon>
        <taxon>Embryophyta</taxon>
        <taxon>Tracheophyta</taxon>
        <taxon>Spermatophyta</taxon>
        <taxon>Magnoliopsida</taxon>
        <taxon>eudicotyledons</taxon>
        <taxon>Gunneridae</taxon>
        <taxon>Pentapetalae</taxon>
        <taxon>asterids</taxon>
        <taxon>campanulids</taxon>
        <taxon>Asterales</taxon>
        <taxon>Asteraceae</taxon>
        <taxon>Asteroideae</taxon>
        <taxon>Anthemideae</taxon>
        <taxon>Anthemidinae</taxon>
        <taxon>Tanacetum</taxon>
    </lineage>
</organism>